<dbReference type="Proteomes" id="UP001143463">
    <property type="component" value="Unassembled WGS sequence"/>
</dbReference>
<reference evidence="13" key="2">
    <citation type="submission" date="2023-01" db="EMBL/GenBank/DDBJ databases">
        <authorList>
            <person name="Sun Q."/>
            <person name="Evtushenko L."/>
        </authorList>
    </citation>
    <scope>NUCLEOTIDE SEQUENCE</scope>
    <source>
        <strain evidence="13">VKM Ac-1069</strain>
    </source>
</reference>
<evidence type="ECO:0000313" key="14">
    <source>
        <dbReference type="Proteomes" id="UP001143463"/>
    </source>
</evidence>
<dbReference type="PANTHER" id="PTHR48078">
    <property type="entry name" value="THREONINE DEHYDRATASE, MITOCHONDRIAL-RELATED"/>
    <property type="match status" value="1"/>
</dbReference>
<evidence type="ECO:0000256" key="9">
    <source>
        <dbReference type="ARBA" id="ARBA00022624"/>
    </source>
</evidence>
<dbReference type="InterPro" id="IPR044561">
    <property type="entry name" value="ACT_ThrD-II-like"/>
</dbReference>
<dbReference type="CDD" id="cd04886">
    <property type="entry name" value="ACT_ThrD-II-like"/>
    <property type="match status" value="1"/>
</dbReference>
<evidence type="ECO:0000256" key="6">
    <source>
        <dbReference type="ARBA" id="ARBA00012096"/>
    </source>
</evidence>
<dbReference type="InterPro" id="IPR002912">
    <property type="entry name" value="ACT_dom"/>
</dbReference>
<dbReference type="EC" id="4.3.1.19" evidence="6"/>
<comment type="cofactor">
    <cofactor evidence="1">
        <name>pyridoxal 5'-phosphate</name>
        <dbReference type="ChEBI" id="CHEBI:597326"/>
    </cofactor>
</comment>
<reference evidence="13" key="1">
    <citation type="journal article" date="2014" name="Int. J. Syst. Evol. Microbiol.">
        <title>Complete genome sequence of Corynebacterium casei LMG S-19264T (=DSM 44701T), isolated from a smear-ripened cheese.</title>
        <authorList>
            <consortium name="US DOE Joint Genome Institute (JGI-PGF)"/>
            <person name="Walter F."/>
            <person name="Albersmeier A."/>
            <person name="Kalinowski J."/>
            <person name="Ruckert C."/>
        </authorList>
    </citation>
    <scope>NUCLEOTIDE SEQUENCE</scope>
    <source>
        <strain evidence="13">VKM Ac-1069</strain>
    </source>
</reference>
<sequence length="432" mass="44254">MNADNGTAGLRTVDRDPSTAAPVGIEEVRAARELLAGVTRTTPVARSRVLDEAVGGPVWFKCENLQRTGSFKIRGAFTRLARLSDEERARGVVAASAGNHAQGVALAAKLLGIGATVFMPAGAALPKVEATRGYGAHVRLGGATVDEALAGALEHAERTGAVLIHPFDHPDVIAGQGTVGLEILEQVPDVATVLVATGGGGLLGGIAAAVKAQRPEVRVVGVQAAGAAAWPASLAAGEPVPLGGMRTIADGIAVGRPGDVTFRQVEALVDEFTVVGEDALSRALLFSLERAKMLVEPAGAAPVAALLDDPARFTPPVVAVLSGGNVDPLVLLHVIQNGMAATARYLSLVVRIGDRPGALATLLTRVGELGANVIDVEHTRISATVPMGEVDVAVSLEMRGPEHCRELVTALRDAGHRVTVTGVPEGDPRLGA</sequence>
<dbReference type="GO" id="GO:0009097">
    <property type="term" value="P:isoleucine biosynthetic process"/>
    <property type="evidence" value="ECO:0007669"/>
    <property type="project" value="UniProtKB-KW"/>
</dbReference>
<dbReference type="NCBIfam" id="TIGR01127">
    <property type="entry name" value="ilvA_1Cterm"/>
    <property type="match status" value="1"/>
</dbReference>
<dbReference type="AlphaFoldDB" id="A0A9W6NXK4"/>
<keyword evidence="10" id="KW-0663">Pyridoxal phosphate</keyword>
<name>A0A9W6NXK4_9PSEU</name>
<evidence type="ECO:0000313" key="13">
    <source>
        <dbReference type="EMBL" id="GLL12989.1"/>
    </source>
</evidence>
<evidence type="ECO:0000256" key="4">
    <source>
        <dbReference type="ARBA" id="ARBA00010869"/>
    </source>
</evidence>
<dbReference type="Pfam" id="PF00291">
    <property type="entry name" value="PALP"/>
    <property type="match status" value="1"/>
</dbReference>
<evidence type="ECO:0000256" key="7">
    <source>
        <dbReference type="ARBA" id="ARBA00022248"/>
    </source>
</evidence>
<keyword evidence="8" id="KW-0021">Allosteric enzyme</keyword>
<proteinExistence type="inferred from homology"/>
<evidence type="ECO:0000256" key="1">
    <source>
        <dbReference type="ARBA" id="ARBA00001933"/>
    </source>
</evidence>
<evidence type="ECO:0000256" key="8">
    <source>
        <dbReference type="ARBA" id="ARBA00022533"/>
    </source>
</evidence>
<comment type="subunit">
    <text evidence="5">In the native structure, TdcB is in a dimeric form, whereas in the TdcB-AMP complex, it exists in a tetrameric form (dimer of dimers).</text>
</comment>
<comment type="pathway">
    <text evidence="3">Amino-acid degradation; L-threonine degradation via propanoate pathway; propanoate from L-threonine: step 1/4.</text>
</comment>
<keyword evidence="14" id="KW-1185">Reference proteome</keyword>
<dbReference type="PROSITE" id="PS00165">
    <property type="entry name" value="DEHYDRATASE_SER_THR"/>
    <property type="match status" value="1"/>
</dbReference>
<protein>
    <recommendedName>
        <fullName evidence="7">L-threonine dehydratase catabolic TdcB</fullName>
        <ecNumber evidence="6">4.3.1.19</ecNumber>
    </recommendedName>
</protein>
<comment type="caution">
    <text evidence="13">The sequence shown here is derived from an EMBL/GenBank/DDBJ whole genome shotgun (WGS) entry which is preliminary data.</text>
</comment>
<dbReference type="FunFam" id="3.40.50.1100:FF:000007">
    <property type="entry name" value="L-threonine dehydratase catabolic TdcB"/>
    <property type="match status" value="1"/>
</dbReference>
<dbReference type="GO" id="GO:0006567">
    <property type="term" value="P:L-threonine catabolic process"/>
    <property type="evidence" value="ECO:0007669"/>
    <property type="project" value="InterPro"/>
</dbReference>
<dbReference type="PROSITE" id="PS51671">
    <property type="entry name" value="ACT"/>
    <property type="match status" value="1"/>
</dbReference>
<dbReference type="InterPro" id="IPR005789">
    <property type="entry name" value="Thr_deHydtase_catblc"/>
</dbReference>
<evidence type="ECO:0000259" key="12">
    <source>
        <dbReference type="PROSITE" id="PS51671"/>
    </source>
</evidence>
<dbReference type="GO" id="GO:0003941">
    <property type="term" value="F:L-serine ammonia-lyase activity"/>
    <property type="evidence" value="ECO:0007669"/>
    <property type="project" value="TreeGrafter"/>
</dbReference>
<dbReference type="SUPFAM" id="SSF55021">
    <property type="entry name" value="ACT-like"/>
    <property type="match status" value="1"/>
</dbReference>
<gene>
    <name evidence="13" type="primary">ilvA_1</name>
    <name evidence="13" type="ORF">GCM10017577_41320</name>
</gene>
<feature type="domain" description="ACT" evidence="12">
    <location>
        <begin position="347"/>
        <end position="425"/>
    </location>
</feature>
<dbReference type="GO" id="GO:0004794">
    <property type="term" value="F:threonine deaminase activity"/>
    <property type="evidence" value="ECO:0007669"/>
    <property type="project" value="UniProtKB-EC"/>
</dbReference>
<organism evidence="13 14">
    <name type="scientific">Pseudonocardia halophobica</name>
    <dbReference type="NCBI Taxonomy" id="29401"/>
    <lineage>
        <taxon>Bacteria</taxon>
        <taxon>Bacillati</taxon>
        <taxon>Actinomycetota</taxon>
        <taxon>Actinomycetes</taxon>
        <taxon>Pseudonocardiales</taxon>
        <taxon>Pseudonocardiaceae</taxon>
        <taxon>Pseudonocardia</taxon>
    </lineage>
</organism>
<evidence type="ECO:0000256" key="2">
    <source>
        <dbReference type="ARBA" id="ARBA00004810"/>
    </source>
</evidence>
<dbReference type="Gene3D" id="3.40.50.1100">
    <property type="match status" value="2"/>
</dbReference>
<evidence type="ECO:0000256" key="5">
    <source>
        <dbReference type="ARBA" id="ARBA00011447"/>
    </source>
</evidence>
<dbReference type="InterPro" id="IPR036052">
    <property type="entry name" value="TrpB-like_PALP_sf"/>
</dbReference>
<comment type="similarity">
    <text evidence="4">Belongs to the serine/threonine dehydratase family.</text>
</comment>
<dbReference type="InterPro" id="IPR000634">
    <property type="entry name" value="Ser/Thr_deHydtase_PyrdxlP-BS"/>
</dbReference>
<dbReference type="InterPro" id="IPR050147">
    <property type="entry name" value="Ser/Thr_Dehydratase"/>
</dbReference>
<dbReference type="GO" id="GO:0030170">
    <property type="term" value="F:pyridoxal phosphate binding"/>
    <property type="evidence" value="ECO:0007669"/>
    <property type="project" value="InterPro"/>
</dbReference>
<dbReference type="InterPro" id="IPR001926">
    <property type="entry name" value="TrpB-like_PALP"/>
</dbReference>
<keyword evidence="9" id="KW-0028">Amino-acid biosynthesis</keyword>
<keyword evidence="9" id="KW-0100">Branched-chain amino acid biosynthesis</keyword>
<evidence type="ECO:0000256" key="11">
    <source>
        <dbReference type="ARBA" id="ARBA00023239"/>
    </source>
</evidence>
<dbReference type="CDD" id="cd01562">
    <property type="entry name" value="Thr-dehyd"/>
    <property type="match status" value="1"/>
</dbReference>
<dbReference type="PANTHER" id="PTHR48078:SF6">
    <property type="entry name" value="L-THREONINE DEHYDRATASE CATABOLIC TDCB"/>
    <property type="match status" value="1"/>
</dbReference>
<evidence type="ECO:0000256" key="10">
    <source>
        <dbReference type="ARBA" id="ARBA00022898"/>
    </source>
</evidence>
<accession>A0A9W6NXK4</accession>
<dbReference type="SUPFAM" id="SSF53686">
    <property type="entry name" value="Tryptophan synthase beta subunit-like PLP-dependent enzymes"/>
    <property type="match status" value="1"/>
</dbReference>
<dbReference type="InterPro" id="IPR045865">
    <property type="entry name" value="ACT-like_dom_sf"/>
</dbReference>
<comment type="pathway">
    <text evidence="2">Amino-acid biosynthesis; L-isoleucine biosynthesis; 2-oxobutanoate from L-threonine: step 1/1.</text>
</comment>
<keyword evidence="9" id="KW-0412">Isoleucine biosynthesis</keyword>
<dbReference type="EMBL" id="BSFQ01000018">
    <property type="protein sequence ID" value="GLL12989.1"/>
    <property type="molecule type" value="Genomic_DNA"/>
</dbReference>
<keyword evidence="11" id="KW-0456">Lyase</keyword>
<dbReference type="GO" id="GO:0006565">
    <property type="term" value="P:L-serine catabolic process"/>
    <property type="evidence" value="ECO:0007669"/>
    <property type="project" value="TreeGrafter"/>
</dbReference>
<evidence type="ECO:0000256" key="3">
    <source>
        <dbReference type="ARBA" id="ARBA00004958"/>
    </source>
</evidence>